<protein>
    <recommendedName>
        <fullName evidence="6">Probable inorganic carbon transporter subunit DabA</fullName>
    </recommendedName>
</protein>
<feature type="binding site" evidence="6">
    <location>
        <position position="342"/>
    </location>
    <ligand>
        <name>Zn(2+)</name>
        <dbReference type="ChEBI" id="CHEBI:29105"/>
    </ligand>
</feature>
<reference evidence="7 8" key="1">
    <citation type="submission" date="2020-01" db="EMBL/GenBank/DDBJ databases">
        <title>Genomes of bacteria type strains.</title>
        <authorList>
            <person name="Chen J."/>
            <person name="Zhu S."/>
            <person name="Yang J."/>
        </authorList>
    </citation>
    <scope>NUCLEOTIDE SEQUENCE [LARGE SCALE GENOMIC DNA]</scope>
    <source>
        <strain evidence="7 8">LMG 24078</strain>
    </source>
</reference>
<feature type="binding site" evidence="6">
    <location>
        <position position="517"/>
    </location>
    <ligand>
        <name>Zn(2+)</name>
        <dbReference type="ChEBI" id="CHEBI:29105"/>
    </ligand>
</feature>
<comment type="subunit">
    <text evidence="6">Forms a complex with DabB.</text>
</comment>
<keyword evidence="1 6" id="KW-0813">Transport</keyword>
<keyword evidence="3 6" id="KW-0479">Metal-binding</keyword>
<sequence length="803" mass="90746">MTVISLNASSLDEKRIHKAAAQACEGVAPNFPLDKLIAVNPYWKLINSTQQDVSAKVHALAGISTVMPASHWLDLYKEGEISDNAISHSLIQYGITLDSATFLSTLGDTTKKLELPLITTHFDSYRSASEMTWQDECLFQISQFCAAYYQHESPLVHVEGNSAADTLYKSWLNGLKHDAGINVLMNTRGLKKVFETLPTSVDALLLEASKTLSLDNSKAQDYFYALIMSINGWSSYIAYRTWLKDENELLGLLAIRLAWELIVYRYYEKHHAVEASQVRTRWSYLLNQLPTRIEQFKREEQSLWVMMYAYEYEQQQRLQSKLIGCTPVEHTHAEVQAIFCIDVRSEVIRRVLELQSPSVKTMGFAGFFGMPVAYAPANTDAKRPQLPGLLAPQLLASETGTEAHRTEFIQQRSTWHKWSKSPLGSFSMVESAGWWYAFKLLKNSWLPSSKENPMNSLSHEHNWEIKNENGPIGLVEKVTLAAGALKMMGMVKFSPTVLLVGHGSKSRNNLHAAGLDCGACGGQSGEVNVRVLAQLLNDEEVRKALKTMGHKIAGNTRFIPALHNTTTDDVECFDNSVPEKVKNWLLKAKHQAQKERAKHYSTNLQFESDKKRDLRFQHRAKDWSQVQPEWGLAGNASFIIGPRQRTRGVDLEGKSFLHDYTWQNDLDSSVLGTLMTAPMIVTHWINAQYNASVTDNEKLGSGNKVLHNALGNNIGVFEGNSGDLRIGLSKQSLHNGERWVHQPQRLGVYIVAPNHKILDIVNKHTMLQELIDNDWIYLFSWEKQAVIERLYKGKWYKSHGLSM</sequence>
<name>A0A6N9TG55_9ALTE</name>
<evidence type="ECO:0000313" key="8">
    <source>
        <dbReference type="Proteomes" id="UP000471381"/>
    </source>
</evidence>
<comment type="caution">
    <text evidence="7">The sequence shown here is derived from an EMBL/GenBank/DDBJ whole genome shotgun (WGS) entry which is preliminary data.</text>
</comment>
<gene>
    <name evidence="6" type="primary">dabA</name>
    <name evidence="7" type="ORF">GTQ48_03095</name>
</gene>
<dbReference type="Pfam" id="PF10070">
    <property type="entry name" value="DabA"/>
    <property type="match status" value="1"/>
</dbReference>
<evidence type="ECO:0000256" key="5">
    <source>
        <dbReference type="ARBA" id="ARBA00023136"/>
    </source>
</evidence>
<dbReference type="EMBL" id="JAAAWO010000002">
    <property type="protein sequence ID" value="NDW14519.1"/>
    <property type="molecule type" value="Genomic_DNA"/>
</dbReference>
<dbReference type="PANTHER" id="PTHR38344">
    <property type="entry name" value="UPF0753 PROTEIN AQ_863"/>
    <property type="match status" value="1"/>
</dbReference>
<organism evidence="7 8">
    <name type="scientific">Alteromonas genovensis</name>
    <dbReference type="NCBI Taxonomy" id="471225"/>
    <lineage>
        <taxon>Bacteria</taxon>
        <taxon>Pseudomonadati</taxon>
        <taxon>Pseudomonadota</taxon>
        <taxon>Gammaproteobacteria</taxon>
        <taxon>Alteromonadales</taxon>
        <taxon>Alteromonadaceae</taxon>
        <taxon>Alteromonas/Salinimonas group</taxon>
        <taxon>Alteromonas</taxon>
    </lineage>
</organism>
<proteinExistence type="inferred from homology"/>
<dbReference type="GO" id="GO:0005886">
    <property type="term" value="C:plasma membrane"/>
    <property type="evidence" value="ECO:0007669"/>
    <property type="project" value="UniProtKB-SubCell"/>
</dbReference>
<dbReference type="GO" id="GO:0008270">
    <property type="term" value="F:zinc ion binding"/>
    <property type="evidence" value="ECO:0007669"/>
    <property type="project" value="UniProtKB-UniRule"/>
</dbReference>
<evidence type="ECO:0000256" key="6">
    <source>
        <dbReference type="HAMAP-Rule" id="MF_01871"/>
    </source>
</evidence>
<dbReference type="InterPro" id="IPR018752">
    <property type="entry name" value="DabA"/>
</dbReference>
<dbReference type="Proteomes" id="UP000471381">
    <property type="component" value="Unassembled WGS sequence"/>
</dbReference>
<comment type="function">
    <text evidence="6">Part of an energy-coupled inorganic carbon pump.</text>
</comment>
<evidence type="ECO:0000256" key="2">
    <source>
        <dbReference type="ARBA" id="ARBA00022475"/>
    </source>
</evidence>
<comment type="subcellular location">
    <subcellularLocation>
        <location evidence="6">Cell membrane</location>
        <topology evidence="6">Peripheral membrane protein</topology>
    </subcellularLocation>
</comment>
<dbReference type="HAMAP" id="MF_01871">
    <property type="entry name" value="DabA"/>
    <property type="match status" value="1"/>
</dbReference>
<comment type="cofactor">
    <cofactor evidence="6">
        <name>Zn(2+)</name>
        <dbReference type="ChEBI" id="CHEBI:29105"/>
    </cofactor>
</comment>
<feature type="binding site" evidence="6">
    <location>
        <position position="502"/>
    </location>
    <ligand>
        <name>Zn(2+)</name>
        <dbReference type="ChEBI" id="CHEBI:29105"/>
    </ligand>
</feature>
<dbReference type="RefSeq" id="WP_163105129.1">
    <property type="nucleotide sequence ID" value="NZ_JAAAWO010000002.1"/>
</dbReference>
<keyword evidence="4 6" id="KW-0862">Zinc</keyword>
<keyword evidence="8" id="KW-1185">Reference proteome</keyword>
<feature type="binding site" evidence="6">
    <location>
        <position position="340"/>
    </location>
    <ligand>
        <name>Zn(2+)</name>
        <dbReference type="ChEBI" id="CHEBI:29105"/>
    </ligand>
</feature>
<evidence type="ECO:0000313" key="7">
    <source>
        <dbReference type="EMBL" id="NDW14519.1"/>
    </source>
</evidence>
<keyword evidence="5 6" id="KW-0472">Membrane</keyword>
<dbReference type="PANTHER" id="PTHR38344:SF1">
    <property type="entry name" value="INORGANIC CARBON TRANSPORTER SUBUNIT DABA-RELATED"/>
    <property type="match status" value="1"/>
</dbReference>
<dbReference type="AlphaFoldDB" id="A0A6N9TG55"/>
<evidence type="ECO:0000256" key="4">
    <source>
        <dbReference type="ARBA" id="ARBA00022833"/>
    </source>
</evidence>
<keyword evidence="2 6" id="KW-1003">Cell membrane</keyword>
<comment type="similarity">
    <text evidence="6">Belongs to the inorganic carbon transporter (TC 9.A.2) DabA family.</text>
</comment>
<evidence type="ECO:0000256" key="3">
    <source>
        <dbReference type="ARBA" id="ARBA00022723"/>
    </source>
</evidence>
<accession>A0A6N9TG55</accession>
<evidence type="ECO:0000256" key="1">
    <source>
        <dbReference type="ARBA" id="ARBA00022448"/>
    </source>
</evidence>